<reference evidence="9" key="1">
    <citation type="journal article" date="2011" name="J. Bacteriol.">
        <title>Genome sequences of eight morphologically diverse alphaproteobacteria.</title>
        <authorList>
            <consortium name="US DOE Joint Genome Institute"/>
            <person name="Brown P.J."/>
            <person name="Kysela D.T."/>
            <person name="Buechlein A."/>
            <person name="Hemmerich C."/>
            <person name="Brun Y.V."/>
        </authorList>
    </citation>
    <scope>NUCLEOTIDE SEQUENCE [LARGE SCALE GENOMIC DNA]</scope>
    <source>
        <strain evidence="9">ATCC 51888 / DSM 1869 / NCIB 11706 / TK 0415</strain>
    </source>
</reference>
<dbReference type="HAMAP" id="MF_01147">
    <property type="entry name" value="Lgt"/>
    <property type="match status" value="1"/>
</dbReference>
<keyword evidence="9" id="KW-1185">Reference proteome</keyword>
<comment type="subcellular location">
    <subcellularLocation>
        <location evidence="7">Cell inner membrane</location>
        <topology evidence="7">Multi-pass membrane protein</topology>
    </subcellularLocation>
</comment>
<dbReference type="EMBL" id="CP002083">
    <property type="protein sequence ID" value="ADJ24300.1"/>
    <property type="molecule type" value="Genomic_DNA"/>
</dbReference>
<keyword evidence="6 7" id="KW-0472">Membrane</keyword>
<keyword evidence="2 7" id="KW-1003">Cell membrane</keyword>
<dbReference type="GO" id="GO:0008961">
    <property type="term" value="F:phosphatidylglycerol-prolipoprotein diacylglyceryl transferase activity"/>
    <property type="evidence" value="ECO:0007669"/>
    <property type="project" value="UniProtKB-UniRule"/>
</dbReference>
<dbReference type="RefSeq" id="WP_013216459.1">
    <property type="nucleotide sequence ID" value="NC_014313.1"/>
</dbReference>
<dbReference type="AlphaFoldDB" id="D8JSK6"/>
<accession>D8JSK6</accession>
<feature type="transmembrane region" description="Helical" evidence="7">
    <location>
        <begin position="107"/>
        <end position="127"/>
    </location>
</feature>
<dbReference type="KEGG" id="hdn:Hden_2504"/>
<keyword evidence="3 7" id="KW-0808">Transferase</keyword>
<dbReference type="InterPro" id="IPR001640">
    <property type="entry name" value="Lgt"/>
</dbReference>
<evidence type="ECO:0000313" key="9">
    <source>
        <dbReference type="Proteomes" id="UP000002033"/>
    </source>
</evidence>
<comment type="similarity">
    <text evidence="1 7">Belongs to the Lgt family.</text>
</comment>
<evidence type="ECO:0000256" key="3">
    <source>
        <dbReference type="ARBA" id="ARBA00022679"/>
    </source>
</evidence>
<evidence type="ECO:0000256" key="1">
    <source>
        <dbReference type="ARBA" id="ARBA00007150"/>
    </source>
</evidence>
<dbReference type="GO" id="GO:0042158">
    <property type="term" value="P:lipoprotein biosynthetic process"/>
    <property type="evidence" value="ECO:0007669"/>
    <property type="project" value="UniProtKB-UniRule"/>
</dbReference>
<evidence type="ECO:0000313" key="8">
    <source>
        <dbReference type="EMBL" id="ADJ24300.1"/>
    </source>
</evidence>
<dbReference type="PANTHER" id="PTHR30589:SF0">
    <property type="entry name" value="PHOSPHATIDYLGLYCEROL--PROLIPOPROTEIN DIACYLGLYCERYL TRANSFERASE"/>
    <property type="match status" value="1"/>
</dbReference>
<feature type="transmembrane region" description="Helical" evidence="7">
    <location>
        <begin position="214"/>
        <end position="234"/>
    </location>
</feature>
<comment type="pathway">
    <text evidence="7">Protein modification; lipoprotein biosynthesis (diacylglyceryl transfer).</text>
</comment>
<evidence type="ECO:0000256" key="2">
    <source>
        <dbReference type="ARBA" id="ARBA00022475"/>
    </source>
</evidence>
<keyword evidence="5 7" id="KW-1133">Transmembrane helix</keyword>
<feature type="binding site" evidence="7">
    <location>
        <position position="150"/>
    </location>
    <ligand>
        <name>a 1,2-diacyl-sn-glycero-3-phospho-(1'-sn-glycerol)</name>
        <dbReference type="ChEBI" id="CHEBI:64716"/>
    </ligand>
</feature>
<dbReference type="eggNOG" id="COG0682">
    <property type="taxonomic scope" value="Bacteria"/>
</dbReference>
<protein>
    <recommendedName>
        <fullName evidence="7">Phosphatidylglycerol--prolipoprotein diacylglyceryl transferase</fullName>
        <ecNumber evidence="7">2.5.1.145</ecNumber>
    </recommendedName>
</protein>
<feature type="transmembrane region" description="Helical" evidence="7">
    <location>
        <begin position="26"/>
        <end position="46"/>
    </location>
</feature>
<dbReference type="STRING" id="582899.Hden_2504"/>
<evidence type="ECO:0000256" key="7">
    <source>
        <dbReference type="HAMAP-Rule" id="MF_01147"/>
    </source>
</evidence>
<dbReference type="PROSITE" id="PS01311">
    <property type="entry name" value="LGT"/>
    <property type="match status" value="1"/>
</dbReference>
<name>D8JSK6_HYPDA</name>
<proteinExistence type="inferred from homology"/>
<dbReference type="PANTHER" id="PTHR30589">
    <property type="entry name" value="PROLIPOPROTEIN DIACYLGLYCERYL TRANSFERASE"/>
    <property type="match status" value="1"/>
</dbReference>
<keyword evidence="7" id="KW-0997">Cell inner membrane</keyword>
<dbReference type="OrthoDB" id="871140at2"/>
<feature type="transmembrane region" description="Helical" evidence="7">
    <location>
        <begin position="67"/>
        <end position="87"/>
    </location>
</feature>
<dbReference type="Pfam" id="PF01790">
    <property type="entry name" value="LGT"/>
    <property type="match status" value="1"/>
</dbReference>
<comment type="function">
    <text evidence="7">Catalyzes the transfer of the diacylglyceryl group from phosphatidylglycerol to the sulfhydryl group of the N-terminal cysteine of a prolipoprotein, the first step in the formation of mature lipoproteins.</text>
</comment>
<dbReference type="NCBIfam" id="TIGR00544">
    <property type="entry name" value="lgt"/>
    <property type="match status" value="1"/>
</dbReference>
<evidence type="ECO:0000256" key="6">
    <source>
        <dbReference type="ARBA" id="ARBA00023136"/>
    </source>
</evidence>
<dbReference type="HOGENOM" id="CLU_013386_1_0_5"/>
<comment type="catalytic activity">
    <reaction evidence="7">
        <text>L-cysteinyl-[prolipoprotein] + a 1,2-diacyl-sn-glycero-3-phospho-(1'-sn-glycerol) = an S-1,2-diacyl-sn-glyceryl-L-cysteinyl-[prolipoprotein] + sn-glycerol 1-phosphate + H(+)</text>
        <dbReference type="Rhea" id="RHEA:56712"/>
        <dbReference type="Rhea" id="RHEA-COMP:14679"/>
        <dbReference type="Rhea" id="RHEA-COMP:14680"/>
        <dbReference type="ChEBI" id="CHEBI:15378"/>
        <dbReference type="ChEBI" id="CHEBI:29950"/>
        <dbReference type="ChEBI" id="CHEBI:57685"/>
        <dbReference type="ChEBI" id="CHEBI:64716"/>
        <dbReference type="ChEBI" id="CHEBI:140658"/>
        <dbReference type="EC" id="2.5.1.145"/>
    </reaction>
</comment>
<dbReference type="Proteomes" id="UP000002033">
    <property type="component" value="Chromosome"/>
</dbReference>
<gene>
    <name evidence="7" type="primary">lgt</name>
    <name evidence="8" type="ordered locus">Hden_2504</name>
</gene>
<keyword evidence="8" id="KW-0449">Lipoprotein</keyword>
<dbReference type="UniPathway" id="UPA00664"/>
<dbReference type="EC" id="2.5.1.145" evidence="7"/>
<organism evidence="8 9">
    <name type="scientific">Hyphomicrobium denitrificans (strain ATCC 51888 / DSM 1869 / NCIMB 11706 / TK 0415)</name>
    <dbReference type="NCBI Taxonomy" id="582899"/>
    <lineage>
        <taxon>Bacteria</taxon>
        <taxon>Pseudomonadati</taxon>
        <taxon>Pseudomonadota</taxon>
        <taxon>Alphaproteobacteria</taxon>
        <taxon>Hyphomicrobiales</taxon>
        <taxon>Hyphomicrobiaceae</taxon>
        <taxon>Hyphomicrobium</taxon>
    </lineage>
</organism>
<keyword evidence="4 7" id="KW-0812">Transmembrane</keyword>
<feature type="transmembrane region" description="Helical" evidence="7">
    <location>
        <begin position="246"/>
        <end position="266"/>
    </location>
</feature>
<evidence type="ECO:0000256" key="5">
    <source>
        <dbReference type="ARBA" id="ARBA00022989"/>
    </source>
</evidence>
<sequence>MTPLALLTYPNIDPIAIEYGPISIKWYGIAYLAGLVLGWLYIRRLISTPRLWFADKPPMTLERVDDLLLYMTGAVIIGGRLGQVLLYDPEFYFANPAEIVKVWKGGMSFHGALIAAGLFILLFSRVFKVSARSVMDLCCAAVPIGLFFGRIANFINAEHWGRTTTAAVGMVFPNGGPDPRHPSQLYEAALEGLVMWIIIRFATHRLLALKRPGLVTGIWLIWYAIARATCEFFREPEPDHILNIGPFTAGQVYCLPMLLLGLYMVWSARQPEASAKVSA</sequence>
<dbReference type="GO" id="GO:0005886">
    <property type="term" value="C:plasma membrane"/>
    <property type="evidence" value="ECO:0007669"/>
    <property type="project" value="UniProtKB-SubCell"/>
</dbReference>
<evidence type="ECO:0000256" key="4">
    <source>
        <dbReference type="ARBA" id="ARBA00022692"/>
    </source>
</evidence>